<dbReference type="InterPro" id="IPR006689">
    <property type="entry name" value="Small_GTPase_ARF/SAR"/>
</dbReference>
<organism evidence="11 12">
    <name type="scientific">Aspergillus lucknowensis</name>
    <dbReference type="NCBI Taxonomy" id="176173"/>
    <lineage>
        <taxon>Eukaryota</taxon>
        <taxon>Fungi</taxon>
        <taxon>Dikarya</taxon>
        <taxon>Ascomycota</taxon>
        <taxon>Pezizomycotina</taxon>
        <taxon>Eurotiomycetes</taxon>
        <taxon>Eurotiomycetidae</taxon>
        <taxon>Eurotiales</taxon>
        <taxon>Aspergillaceae</taxon>
        <taxon>Aspergillus</taxon>
        <taxon>Aspergillus subgen. Nidulantes</taxon>
    </lineage>
</organism>
<dbReference type="PRINTS" id="PR00328">
    <property type="entry name" value="SAR1GTPBP"/>
</dbReference>
<comment type="similarity">
    <text evidence="3">Belongs to the small GTPase superfamily. SAR1 family.</text>
</comment>
<comment type="caution">
    <text evidence="11">The sequence shown here is derived from an EMBL/GenBank/DDBJ whole genome shotgun (WGS) entry which is preliminary data.</text>
</comment>
<keyword evidence="5" id="KW-0547">Nucleotide-binding</keyword>
<dbReference type="Gene3D" id="3.40.50.300">
    <property type="entry name" value="P-loop containing nucleotide triphosphate hydrolases"/>
    <property type="match status" value="1"/>
</dbReference>
<protein>
    <submittedName>
        <fullName evidence="11">P-loop containing nucleoside triphosphate hydrolase protein</fullName>
    </submittedName>
</protein>
<comment type="subcellular location">
    <subcellularLocation>
        <location evidence="1">Endoplasmic reticulum</location>
    </subcellularLocation>
    <subcellularLocation>
        <location evidence="2">Golgi apparatus</location>
    </subcellularLocation>
</comment>
<evidence type="ECO:0000256" key="6">
    <source>
        <dbReference type="ARBA" id="ARBA00022824"/>
    </source>
</evidence>
<dbReference type="Pfam" id="PF00025">
    <property type="entry name" value="Arf"/>
    <property type="match status" value="1"/>
</dbReference>
<evidence type="ECO:0000256" key="10">
    <source>
        <dbReference type="ARBA" id="ARBA00023134"/>
    </source>
</evidence>
<evidence type="ECO:0000256" key="8">
    <source>
        <dbReference type="ARBA" id="ARBA00022927"/>
    </source>
</evidence>
<sequence length="222" mass="25079">MLSYLFRLLEIIFDFIASCIYFISARLKGIKKHANILLIGPTNSGKTTLAHVLRTKFRRDPDPDYLDRDASGPYGTHVDFGGTRFQFIDTGGFAAPPLSWFFPQADGIVFLVDAAQEAQWYRETNGMLREVLGDKQLIGIPVVIIGNKIDHPNAVSTEELIQLMELDEGRLDVVRRERAIEVVMASVVLNQGLRVLLERLSQHVNESAFHNVAQRRKQETGR</sequence>
<evidence type="ECO:0000256" key="1">
    <source>
        <dbReference type="ARBA" id="ARBA00004240"/>
    </source>
</evidence>
<keyword evidence="4" id="KW-0813">Transport</keyword>
<dbReference type="SUPFAM" id="SSF52540">
    <property type="entry name" value="P-loop containing nucleoside triphosphate hydrolases"/>
    <property type="match status" value="1"/>
</dbReference>
<keyword evidence="8" id="KW-0653">Protein transport</keyword>
<dbReference type="InterPro" id="IPR027417">
    <property type="entry name" value="P-loop_NTPase"/>
</dbReference>
<evidence type="ECO:0000256" key="4">
    <source>
        <dbReference type="ARBA" id="ARBA00022448"/>
    </source>
</evidence>
<keyword evidence="11" id="KW-0378">Hydrolase</keyword>
<proteinExistence type="inferred from homology"/>
<evidence type="ECO:0000256" key="3">
    <source>
        <dbReference type="ARBA" id="ARBA00007507"/>
    </source>
</evidence>
<accession>A0ABR4LDN0</accession>
<evidence type="ECO:0000313" key="11">
    <source>
        <dbReference type="EMBL" id="KAL2862639.1"/>
    </source>
</evidence>
<name>A0ABR4LDN0_9EURO</name>
<evidence type="ECO:0000256" key="2">
    <source>
        <dbReference type="ARBA" id="ARBA00004555"/>
    </source>
</evidence>
<dbReference type="EMBL" id="JBFXLQ010000064">
    <property type="protein sequence ID" value="KAL2862639.1"/>
    <property type="molecule type" value="Genomic_DNA"/>
</dbReference>
<evidence type="ECO:0000256" key="5">
    <source>
        <dbReference type="ARBA" id="ARBA00022741"/>
    </source>
</evidence>
<keyword evidence="7" id="KW-0931">ER-Golgi transport</keyword>
<dbReference type="RefSeq" id="XP_070881618.1">
    <property type="nucleotide sequence ID" value="XM_071030326.1"/>
</dbReference>
<reference evidence="11 12" key="1">
    <citation type="submission" date="2024-07" db="EMBL/GenBank/DDBJ databases">
        <title>Section-level genome sequencing and comparative genomics of Aspergillus sections Usti and Cavernicolus.</title>
        <authorList>
            <consortium name="Lawrence Berkeley National Laboratory"/>
            <person name="Nybo J.L."/>
            <person name="Vesth T.C."/>
            <person name="Theobald S."/>
            <person name="Frisvad J.C."/>
            <person name="Larsen T.O."/>
            <person name="Kjaerboelling I."/>
            <person name="Rothschild-Mancinelli K."/>
            <person name="Lyhne E.K."/>
            <person name="Kogle M.E."/>
            <person name="Barry K."/>
            <person name="Clum A."/>
            <person name="Na H."/>
            <person name="Ledsgaard L."/>
            <person name="Lin J."/>
            <person name="Lipzen A."/>
            <person name="Kuo A."/>
            <person name="Riley R."/>
            <person name="Mondo S."/>
            <person name="Labutti K."/>
            <person name="Haridas S."/>
            <person name="Pangalinan J."/>
            <person name="Salamov A.A."/>
            <person name="Simmons B.A."/>
            <person name="Magnuson J.K."/>
            <person name="Chen J."/>
            <person name="Drula E."/>
            <person name="Henrissat B."/>
            <person name="Wiebenga A."/>
            <person name="Lubbers R.J."/>
            <person name="Gomes A.C."/>
            <person name="Macurrencykelacurrency M.R."/>
            <person name="Stajich J."/>
            <person name="Grigoriev I.V."/>
            <person name="Mortensen U.H."/>
            <person name="De Vries R.P."/>
            <person name="Baker S.E."/>
            <person name="Andersen M.R."/>
        </authorList>
    </citation>
    <scope>NUCLEOTIDE SEQUENCE [LARGE SCALE GENOMIC DNA]</scope>
    <source>
        <strain evidence="11 12">CBS 449.75</strain>
    </source>
</reference>
<dbReference type="PANTHER" id="PTHR45684">
    <property type="entry name" value="RE74312P"/>
    <property type="match status" value="1"/>
</dbReference>
<dbReference type="InterPro" id="IPR006687">
    <property type="entry name" value="Small_GTPase_SAR1"/>
</dbReference>
<evidence type="ECO:0000256" key="9">
    <source>
        <dbReference type="ARBA" id="ARBA00023034"/>
    </source>
</evidence>
<dbReference type="GO" id="GO:0016787">
    <property type="term" value="F:hydrolase activity"/>
    <property type="evidence" value="ECO:0007669"/>
    <property type="project" value="UniProtKB-KW"/>
</dbReference>
<keyword evidence="9" id="KW-0333">Golgi apparatus</keyword>
<gene>
    <name evidence="11" type="ORF">BJX67DRAFT_365928</name>
</gene>
<dbReference type="Proteomes" id="UP001610432">
    <property type="component" value="Unassembled WGS sequence"/>
</dbReference>
<keyword evidence="10" id="KW-0342">GTP-binding</keyword>
<keyword evidence="6" id="KW-0256">Endoplasmic reticulum</keyword>
<evidence type="ECO:0000256" key="7">
    <source>
        <dbReference type="ARBA" id="ARBA00022892"/>
    </source>
</evidence>
<dbReference type="GeneID" id="98145398"/>
<keyword evidence="12" id="KW-1185">Reference proteome</keyword>
<evidence type="ECO:0000313" key="12">
    <source>
        <dbReference type="Proteomes" id="UP001610432"/>
    </source>
</evidence>
<dbReference type="SMART" id="SM00178">
    <property type="entry name" value="SAR"/>
    <property type="match status" value="1"/>
</dbReference>